<sequence>MLASIKQRKSIAIIGGGQSGATACKACLEEGFDVVVYERTAYTCGLWRYRPVPEEGVGSVAKSTLNFSSKEMFAFSDFPPDPRVPNYMTHTEVVKYFEAYNETFNYEKYVKLRHEVTRVEPNADYESTGRWKVSVKDHNNAGEESERVFD</sequence>
<keyword evidence="5" id="KW-0560">Oxidoreductase</keyword>
<dbReference type="GO" id="GO:0004499">
    <property type="term" value="F:N,N-dimethylaniline monooxygenase activity"/>
    <property type="evidence" value="ECO:0007669"/>
    <property type="project" value="InterPro"/>
</dbReference>
<comment type="similarity">
    <text evidence="1">Belongs to the FMO family.</text>
</comment>
<dbReference type="EMBL" id="OC881305">
    <property type="protein sequence ID" value="CAD7642199.1"/>
    <property type="molecule type" value="Genomic_DNA"/>
</dbReference>
<dbReference type="Gene3D" id="3.50.50.60">
    <property type="entry name" value="FAD/NAD(P)-binding domain"/>
    <property type="match status" value="1"/>
</dbReference>
<dbReference type="OrthoDB" id="6428144at2759"/>
<dbReference type="PRINTS" id="PR00370">
    <property type="entry name" value="FMOXYGENASE"/>
</dbReference>
<dbReference type="Proteomes" id="UP000759131">
    <property type="component" value="Unassembled WGS sequence"/>
</dbReference>
<dbReference type="InterPro" id="IPR050346">
    <property type="entry name" value="FMO-like"/>
</dbReference>
<evidence type="ECO:0000313" key="6">
    <source>
        <dbReference type="EMBL" id="CAD7642199.1"/>
    </source>
</evidence>
<evidence type="ECO:0008006" key="8">
    <source>
        <dbReference type="Google" id="ProtNLM"/>
    </source>
</evidence>
<keyword evidence="2" id="KW-0285">Flavoprotein</keyword>
<evidence type="ECO:0000256" key="2">
    <source>
        <dbReference type="ARBA" id="ARBA00022630"/>
    </source>
</evidence>
<organism evidence="6">
    <name type="scientific">Medioppia subpectinata</name>
    <dbReference type="NCBI Taxonomy" id="1979941"/>
    <lineage>
        <taxon>Eukaryota</taxon>
        <taxon>Metazoa</taxon>
        <taxon>Ecdysozoa</taxon>
        <taxon>Arthropoda</taxon>
        <taxon>Chelicerata</taxon>
        <taxon>Arachnida</taxon>
        <taxon>Acari</taxon>
        <taxon>Acariformes</taxon>
        <taxon>Sarcoptiformes</taxon>
        <taxon>Oribatida</taxon>
        <taxon>Brachypylina</taxon>
        <taxon>Oppioidea</taxon>
        <taxon>Oppiidae</taxon>
        <taxon>Medioppia</taxon>
    </lineage>
</organism>
<dbReference type="InterPro" id="IPR036188">
    <property type="entry name" value="FAD/NAD-bd_sf"/>
</dbReference>
<dbReference type="GO" id="GO:0050660">
    <property type="term" value="F:flavin adenine dinucleotide binding"/>
    <property type="evidence" value="ECO:0007669"/>
    <property type="project" value="InterPro"/>
</dbReference>
<dbReference type="InterPro" id="IPR000960">
    <property type="entry name" value="Flavin_mOase"/>
</dbReference>
<accession>A0A7R9LID5</accession>
<keyword evidence="3" id="KW-0274">FAD</keyword>
<proteinExistence type="inferred from homology"/>
<name>A0A7R9LID5_9ACAR</name>
<evidence type="ECO:0000313" key="7">
    <source>
        <dbReference type="Proteomes" id="UP000759131"/>
    </source>
</evidence>
<evidence type="ECO:0000256" key="3">
    <source>
        <dbReference type="ARBA" id="ARBA00022827"/>
    </source>
</evidence>
<evidence type="ECO:0000256" key="1">
    <source>
        <dbReference type="ARBA" id="ARBA00009183"/>
    </source>
</evidence>
<dbReference type="PANTHER" id="PTHR23023">
    <property type="entry name" value="DIMETHYLANILINE MONOOXYGENASE"/>
    <property type="match status" value="1"/>
</dbReference>
<keyword evidence="4" id="KW-0521">NADP</keyword>
<evidence type="ECO:0000256" key="5">
    <source>
        <dbReference type="ARBA" id="ARBA00023002"/>
    </source>
</evidence>
<dbReference type="EMBL" id="CAJPIZ010026730">
    <property type="protein sequence ID" value="CAG2119083.1"/>
    <property type="molecule type" value="Genomic_DNA"/>
</dbReference>
<protein>
    <recommendedName>
        <fullName evidence="8">Flavin-containing monooxygenase</fullName>
    </recommendedName>
</protein>
<keyword evidence="7" id="KW-1185">Reference proteome</keyword>
<dbReference type="InterPro" id="IPR020946">
    <property type="entry name" value="Flavin_mOase-like"/>
</dbReference>
<dbReference type="GO" id="GO:0050661">
    <property type="term" value="F:NADP binding"/>
    <property type="evidence" value="ECO:0007669"/>
    <property type="project" value="InterPro"/>
</dbReference>
<evidence type="ECO:0000256" key="4">
    <source>
        <dbReference type="ARBA" id="ARBA00022857"/>
    </source>
</evidence>
<dbReference type="PROSITE" id="PS51257">
    <property type="entry name" value="PROKAR_LIPOPROTEIN"/>
    <property type="match status" value="1"/>
</dbReference>
<gene>
    <name evidence="6" type="ORF">OSB1V03_LOCUS19032</name>
</gene>
<dbReference type="AlphaFoldDB" id="A0A7R9LID5"/>
<dbReference type="Pfam" id="PF00743">
    <property type="entry name" value="FMO-like"/>
    <property type="match status" value="1"/>
</dbReference>
<feature type="non-terminal residue" evidence="6">
    <location>
        <position position="150"/>
    </location>
</feature>
<dbReference type="SUPFAM" id="SSF51905">
    <property type="entry name" value="FAD/NAD(P)-binding domain"/>
    <property type="match status" value="1"/>
</dbReference>
<reference evidence="6" key="1">
    <citation type="submission" date="2020-11" db="EMBL/GenBank/DDBJ databases">
        <authorList>
            <person name="Tran Van P."/>
        </authorList>
    </citation>
    <scope>NUCLEOTIDE SEQUENCE</scope>
</reference>